<dbReference type="InterPro" id="IPR032675">
    <property type="entry name" value="LRR_dom_sf"/>
</dbReference>
<dbReference type="PANTHER" id="PTHR13382:SF21">
    <property type="entry name" value="OS12G0601000 PROTEIN"/>
    <property type="match status" value="1"/>
</dbReference>
<dbReference type="EMBL" id="JAUIZM010000002">
    <property type="protein sequence ID" value="KAK1396627.1"/>
    <property type="molecule type" value="Genomic_DNA"/>
</dbReference>
<dbReference type="PANTHER" id="PTHR13382">
    <property type="entry name" value="MITOCHONDRIAL ATP SYNTHASE COUPLING FACTOR B"/>
    <property type="match status" value="1"/>
</dbReference>
<protein>
    <submittedName>
        <fullName evidence="1">Uncharacterized protein</fullName>
    </submittedName>
</protein>
<dbReference type="InterPro" id="IPR050648">
    <property type="entry name" value="F-box_LRR-repeat"/>
</dbReference>
<comment type="caution">
    <text evidence="1">The sequence shown here is derived from an EMBL/GenBank/DDBJ whole genome shotgun (WGS) entry which is preliminary data.</text>
</comment>
<dbReference type="SUPFAM" id="SSF52047">
    <property type="entry name" value="RNI-like"/>
    <property type="match status" value="1"/>
</dbReference>
<sequence>MKKKRRLGDVYNATLKIKQAEITPVLCGNYPMQGPVPVEMGNEIKMASFQVDQSFECTDNEDLEESASNQIPMEVANPDFVTVEARALRIMPGTLADKYEKLGGEVKWMGKHGEIIYKAAMTMGRHSMFSSDVDATMLACIAFSCPNLQSLEIFTSDSSVNRITGDELSRFVADKRCLSSLRMEGCGNLGGFNICSSSLSTLLLSNLHSLTKMVFNCPNLKEISLDFCRQENECTDLTTMVDSLGRSCPRLQNIHIVSARLSHAVVLSLTAANLRCLRMLSLVLGTEITDASVAAVASSYSNLELLVQVKPGPGYPWKGFCENMPVASSSLFLE</sequence>
<organism evidence="1 2">
    <name type="scientific">Heracleum sosnowskyi</name>
    <dbReference type="NCBI Taxonomy" id="360622"/>
    <lineage>
        <taxon>Eukaryota</taxon>
        <taxon>Viridiplantae</taxon>
        <taxon>Streptophyta</taxon>
        <taxon>Embryophyta</taxon>
        <taxon>Tracheophyta</taxon>
        <taxon>Spermatophyta</taxon>
        <taxon>Magnoliopsida</taxon>
        <taxon>eudicotyledons</taxon>
        <taxon>Gunneridae</taxon>
        <taxon>Pentapetalae</taxon>
        <taxon>asterids</taxon>
        <taxon>campanulids</taxon>
        <taxon>Apiales</taxon>
        <taxon>Apiaceae</taxon>
        <taxon>Apioideae</taxon>
        <taxon>apioid superclade</taxon>
        <taxon>Tordylieae</taxon>
        <taxon>Tordyliinae</taxon>
        <taxon>Heracleum</taxon>
    </lineage>
</organism>
<dbReference type="Proteomes" id="UP001237642">
    <property type="component" value="Unassembled WGS sequence"/>
</dbReference>
<name>A0AAD8J639_9APIA</name>
<dbReference type="AlphaFoldDB" id="A0AAD8J639"/>
<gene>
    <name evidence="1" type="ORF">POM88_006490</name>
</gene>
<reference evidence="1" key="2">
    <citation type="submission" date="2023-05" db="EMBL/GenBank/DDBJ databases">
        <authorList>
            <person name="Schelkunov M.I."/>
        </authorList>
    </citation>
    <scope>NUCLEOTIDE SEQUENCE</scope>
    <source>
        <strain evidence="1">Hsosn_3</strain>
        <tissue evidence="1">Leaf</tissue>
    </source>
</reference>
<accession>A0AAD8J639</accession>
<dbReference type="GO" id="GO:0005737">
    <property type="term" value="C:cytoplasm"/>
    <property type="evidence" value="ECO:0007669"/>
    <property type="project" value="TreeGrafter"/>
</dbReference>
<dbReference type="Gene3D" id="3.80.10.10">
    <property type="entry name" value="Ribonuclease Inhibitor"/>
    <property type="match status" value="1"/>
</dbReference>
<evidence type="ECO:0000313" key="1">
    <source>
        <dbReference type="EMBL" id="KAK1396627.1"/>
    </source>
</evidence>
<proteinExistence type="predicted"/>
<keyword evidence="2" id="KW-1185">Reference proteome</keyword>
<evidence type="ECO:0000313" key="2">
    <source>
        <dbReference type="Proteomes" id="UP001237642"/>
    </source>
</evidence>
<reference evidence="1" key="1">
    <citation type="submission" date="2023-02" db="EMBL/GenBank/DDBJ databases">
        <title>Genome of toxic invasive species Heracleum sosnowskyi carries increased number of genes despite the absence of recent whole-genome duplications.</title>
        <authorList>
            <person name="Schelkunov M."/>
            <person name="Shtratnikova V."/>
            <person name="Makarenko M."/>
            <person name="Klepikova A."/>
            <person name="Omelchenko D."/>
            <person name="Novikova G."/>
            <person name="Obukhova E."/>
            <person name="Bogdanov V."/>
            <person name="Penin A."/>
            <person name="Logacheva M."/>
        </authorList>
    </citation>
    <scope>NUCLEOTIDE SEQUENCE</scope>
    <source>
        <strain evidence="1">Hsosn_3</strain>
        <tissue evidence="1">Leaf</tissue>
    </source>
</reference>